<keyword evidence="2 3" id="KW-0802">TPR repeat</keyword>
<dbReference type="SUPFAM" id="SSF48452">
    <property type="entry name" value="TPR-like"/>
    <property type="match status" value="1"/>
</dbReference>
<dbReference type="Proteomes" id="UP000482487">
    <property type="component" value="Unassembled WGS sequence"/>
</dbReference>
<keyword evidence="5" id="KW-1185">Reference proteome</keyword>
<dbReference type="InterPro" id="IPR011990">
    <property type="entry name" value="TPR-like_helical_dom_sf"/>
</dbReference>
<feature type="repeat" description="TPR" evidence="3">
    <location>
        <begin position="145"/>
        <end position="178"/>
    </location>
</feature>
<dbReference type="InterPro" id="IPR051012">
    <property type="entry name" value="CellSynth/LPSAsmb/PSIAsmb"/>
</dbReference>
<dbReference type="Gene3D" id="1.25.40.10">
    <property type="entry name" value="Tetratricopeptide repeat domain"/>
    <property type="match status" value="1"/>
</dbReference>
<dbReference type="PANTHER" id="PTHR45586:SF1">
    <property type="entry name" value="LIPOPOLYSACCHARIDE ASSEMBLY PROTEIN B"/>
    <property type="match status" value="1"/>
</dbReference>
<dbReference type="OrthoDB" id="5456313at2"/>
<evidence type="ECO:0000256" key="1">
    <source>
        <dbReference type="ARBA" id="ARBA00022737"/>
    </source>
</evidence>
<dbReference type="PROSITE" id="PS50005">
    <property type="entry name" value="TPR"/>
    <property type="match status" value="2"/>
</dbReference>
<feature type="repeat" description="TPR" evidence="3">
    <location>
        <begin position="77"/>
        <end position="110"/>
    </location>
</feature>
<gene>
    <name evidence="4" type="ORF">GTA51_05015</name>
</gene>
<dbReference type="EMBL" id="WVUD01000005">
    <property type="protein sequence ID" value="MYL82498.1"/>
    <property type="molecule type" value="Genomic_DNA"/>
</dbReference>
<keyword evidence="1" id="KW-0677">Repeat</keyword>
<reference evidence="4 5" key="1">
    <citation type="submission" date="2020-01" db="EMBL/GenBank/DDBJ databases">
        <title>Genome sequence of Desulfovibrio aerotolerans DSM 16695(T).</title>
        <authorList>
            <person name="Karnachuk O."/>
            <person name="Avakyan M."/>
            <person name="Mardanov A."/>
            <person name="Kadnikov V."/>
            <person name="Ravin N."/>
        </authorList>
    </citation>
    <scope>NUCLEOTIDE SEQUENCE [LARGE SCALE GENOMIC DNA]</scope>
    <source>
        <strain evidence="4 5">DSM 16695</strain>
    </source>
</reference>
<evidence type="ECO:0000256" key="3">
    <source>
        <dbReference type="PROSITE-ProRule" id="PRU00339"/>
    </source>
</evidence>
<dbReference type="Pfam" id="PF13432">
    <property type="entry name" value="TPR_16"/>
    <property type="match status" value="2"/>
</dbReference>
<dbReference type="InterPro" id="IPR019734">
    <property type="entry name" value="TPR_rpt"/>
</dbReference>
<name>A0A7C9J7Z9_9BACT</name>
<evidence type="ECO:0000313" key="5">
    <source>
        <dbReference type="Proteomes" id="UP000482487"/>
    </source>
</evidence>
<dbReference type="RefSeq" id="WP_160959214.1">
    <property type="nucleotide sequence ID" value="NZ_WVUD01000005.1"/>
</dbReference>
<dbReference type="AlphaFoldDB" id="A0A7C9J7Z9"/>
<dbReference type="SMART" id="SM00028">
    <property type="entry name" value="TPR"/>
    <property type="match status" value="3"/>
</dbReference>
<protein>
    <submittedName>
        <fullName evidence="4">Tetratricopeptide repeat protein</fullName>
    </submittedName>
</protein>
<evidence type="ECO:0000256" key="2">
    <source>
        <dbReference type="ARBA" id="ARBA00022803"/>
    </source>
</evidence>
<proteinExistence type="predicted"/>
<evidence type="ECO:0000313" key="4">
    <source>
        <dbReference type="EMBL" id="MYL82498.1"/>
    </source>
</evidence>
<comment type="caution">
    <text evidence="4">The sequence shown here is derived from an EMBL/GenBank/DDBJ whole genome shotgun (WGS) entry which is preliminary data.</text>
</comment>
<accession>A0A7C9J7Z9</accession>
<organism evidence="4 5">
    <name type="scientific">Solidesulfovibrio aerotolerans</name>
    <dbReference type="NCBI Taxonomy" id="295255"/>
    <lineage>
        <taxon>Bacteria</taxon>
        <taxon>Pseudomonadati</taxon>
        <taxon>Thermodesulfobacteriota</taxon>
        <taxon>Desulfovibrionia</taxon>
        <taxon>Desulfovibrionales</taxon>
        <taxon>Desulfovibrionaceae</taxon>
        <taxon>Solidesulfovibrio</taxon>
    </lineage>
</organism>
<dbReference type="PANTHER" id="PTHR45586">
    <property type="entry name" value="TPR REPEAT-CONTAINING PROTEIN PA4667"/>
    <property type="match status" value="1"/>
</dbReference>
<sequence>MSPLSTLFQSRPRILPAVLLLLLLLAGCQKQLPPPSSPPPPSPAERLQSLKQTVAAGNCAEAVPALAALVGQMPDSAEAFLLLGLCSARQGQPERAETALSRAASLDPGNPRPQEALGILRYGQQNFPAAKDALTRAAALGSANPQTYYYLGNLAMQAGNCPPALENYRKAMAKDPTYGDAFKEYRAAVAACAKVGQGGGKP</sequence>